<name>A0ACB7RTD1_HYAAI</name>
<accession>A0ACB7RTD1</accession>
<dbReference type="Proteomes" id="UP000821845">
    <property type="component" value="Chromosome 7"/>
</dbReference>
<comment type="caution">
    <text evidence="1">The sequence shown here is derived from an EMBL/GenBank/DDBJ whole genome shotgun (WGS) entry which is preliminary data.</text>
</comment>
<keyword evidence="2" id="KW-1185">Reference proteome</keyword>
<reference evidence="1" key="1">
    <citation type="submission" date="2020-05" db="EMBL/GenBank/DDBJ databases">
        <title>Large-scale comparative analyses of tick genomes elucidate their genetic diversity and vector capacities.</title>
        <authorList>
            <person name="Jia N."/>
            <person name="Wang J."/>
            <person name="Shi W."/>
            <person name="Du L."/>
            <person name="Sun Y."/>
            <person name="Zhan W."/>
            <person name="Jiang J."/>
            <person name="Wang Q."/>
            <person name="Zhang B."/>
            <person name="Ji P."/>
            <person name="Sakyi L.B."/>
            <person name="Cui X."/>
            <person name="Yuan T."/>
            <person name="Jiang B."/>
            <person name="Yang W."/>
            <person name="Lam T.T.-Y."/>
            <person name="Chang Q."/>
            <person name="Ding S."/>
            <person name="Wang X."/>
            <person name="Zhu J."/>
            <person name="Ruan X."/>
            <person name="Zhao L."/>
            <person name="Wei J."/>
            <person name="Que T."/>
            <person name="Du C."/>
            <person name="Cheng J."/>
            <person name="Dai P."/>
            <person name="Han X."/>
            <person name="Huang E."/>
            <person name="Gao Y."/>
            <person name="Liu J."/>
            <person name="Shao H."/>
            <person name="Ye R."/>
            <person name="Li L."/>
            <person name="Wei W."/>
            <person name="Wang X."/>
            <person name="Wang C."/>
            <person name="Yang T."/>
            <person name="Huo Q."/>
            <person name="Li W."/>
            <person name="Guo W."/>
            <person name="Chen H."/>
            <person name="Zhou L."/>
            <person name="Ni X."/>
            <person name="Tian J."/>
            <person name="Zhou Y."/>
            <person name="Sheng Y."/>
            <person name="Liu T."/>
            <person name="Pan Y."/>
            <person name="Xia L."/>
            <person name="Li J."/>
            <person name="Zhao F."/>
            <person name="Cao W."/>
        </authorList>
    </citation>
    <scope>NUCLEOTIDE SEQUENCE</scope>
    <source>
        <strain evidence="1">Hyas-2018</strain>
    </source>
</reference>
<evidence type="ECO:0000313" key="2">
    <source>
        <dbReference type="Proteomes" id="UP000821845"/>
    </source>
</evidence>
<dbReference type="EMBL" id="CM023487">
    <property type="protein sequence ID" value="KAH6925765.1"/>
    <property type="molecule type" value="Genomic_DNA"/>
</dbReference>
<evidence type="ECO:0000313" key="1">
    <source>
        <dbReference type="EMBL" id="KAH6925765.1"/>
    </source>
</evidence>
<organism evidence="1 2">
    <name type="scientific">Hyalomma asiaticum</name>
    <name type="common">Tick</name>
    <dbReference type="NCBI Taxonomy" id="266040"/>
    <lineage>
        <taxon>Eukaryota</taxon>
        <taxon>Metazoa</taxon>
        <taxon>Ecdysozoa</taxon>
        <taxon>Arthropoda</taxon>
        <taxon>Chelicerata</taxon>
        <taxon>Arachnida</taxon>
        <taxon>Acari</taxon>
        <taxon>Parasitiformes</taxon>
        <taxon>Ixodida</taxon>
        <taxon>Ixodoidea</taxon>
        <taxon>Ixodidae</taxon>
        <taxon>Hyalomminae</taxon>
        <taxon>Hyalomma</taxon>
    </lineage>
</organism>
<sequence length="236" mass="24326">MKMANECGASTQPAAAPAGQAATTLAGGGNSSTKNNNNNKDSGVAGVDTVLAGTPFDTAKAKIYETKRHKKIVRLMTVMAYVLSVSLAAIVLSMYYVFLWDPNMRSEPLQSEREAGRNTAFASASSAAANETDCSQLPSASQKATAASVRAAATTATSVTNNEEPAVVEATVGYEANAEEAASSSEISLGEIAENVTDDATASWVDEGEDSAATSFASYSSSADVQEEKSTAPAER</sequence>
<gene>
    <name evidence="1" type="ORF">HPB50_009823</name>
</gene>
<proteinExistence type="predicted"/>
<protein>
    <submittedName>
        <fullName evidence="1">Uncharacterized protein</fullName>
    </submittedName>
</protein>